<accession>A0A955I875</accession>
<dbReference type="GO" id="GO:0004553">
    <property type="term" value="F:hydrolase activity, hydrolyzing O-glycosyl compounds"/>
    <property type="evidence" value="ECO:0007669"/>
    <property type="project" value="UniProtKB-ARBA"/>
</dbReference>
<dbReference type="AlphaFoldDB" id="A0A955I875"/>
<dbReference type="PANTHER" id="PTHR31616:SF13">
    <property type="entry name" value="GLUCAN 1,4-ALPHA-GLUCOSIDASE"/>
    <property type="match status" value="1"/>
</dbReference>
<reference evidence="2" key="2">
    <citation type="journal article" date="2021" name="Microbiome">
        <title>Successional dynamics and alternative stable states in a saline activated sludge microbial community over 9 years.</title>
        <authorList>
            <person name="Wang Y."/>
            <person name="Ye J."/>
            <person name="Ju F."/>
            <person name="Liu L."/>
            <person name="Boyd J.A."/>
            <person name="Deng Y."/>
            <person name="Parks D.H."/>
            <person name="Jiang X."/>
            <person name="Yin X."/>
            <person name="Woodcroft B.J."/>
            <person name="Tyson G.W."/>
            <person name="Hugenholtz P."/>
            <person name="Polz M.F."/>
            <person name="Zhang T."/>
        </authorList>
    </citation>
    <scope>NUCLEOTIDE SEQUENCE</scope>
    <source>
        <strain evidence="2">HKST-UBA15</strain>
    </source>
</reference>
<dbReference type="InterPro" id="IPR011613">
    <property type="entry name" value="GH15-like"/>
</dbReference>
<keyword evidence="2" id="KW-0378">Hydrolase</keyword>
<dbReference type="InterPro" id="IPR012341">
    <property type="entry name" value="6hp_glycosidase-like_sf"/>
</dbReference>
<proteinExistence type="predicted"/>
<organism evidence="2 3">
    <name type="scientific">Candidatus Dojkabacteria bacterium</name>
    <dbReference type="NCBI Taxonomy" id="2099670"/>
    <lineage>
        <taxon>Bacteria</taxon>
        <taxon>Candidatus Dojkabacteria</taxon>
    </lineage>
</organism>
<name>A0A955I875_9BACT</name>
<evidence type="ECO:0000313" key="2">
    <source>
        <dbReference type="EMBL" id="MCA9380407.1"/>
    </source>
</evidence>
<gene>
    <name evidence="2" type="ORF">KC675_04475</name>
</gene>
<dbReference type="Pfam" id="PF00723">
    <property type="entry name" value="Glyco_hydro_15"/>
    <property type="match status" value="1"/>
</dbReference>
<feature type="domain" description="GH15-like" evidence="1">
    <location>
        <begin position="275"/>
        <end position="602"/>
    </location>
</feature>
<evidence type="ECO:0000259" key="1">
    <source>
        <dbReference type="Pfam" id="PF00723"/>
    </source>
</evidence>
<dbReference type="InterPro" id="IPR008928">
    <property type="entry name" value="6-hairpin_glycosidase_sf"/>
</dbReference>
<dbReference type="Gene3D" id="1.50.10.10">
    <property type="match status" value="1"/>
</dbReference>
<dbReference type="EMBL" id="JAGQLL010000057">
    <property type="protein sequence ID" value="MCA9380407.1"/>
    <property type="molecule type" value="Genomic_DNA"/>
</dbReference>
<dbReference type="GO" id="GO:0005975">
    <property type="term" value="P:carbohydrate metabolic process"/>
    <property type="evidence" value="ECO:0007669"/>
    <property type="project" value="InterPro"/>
</dbReference>
<dbReference type="PANTHER" id="PTHR31616">
    <property type="entry name" value="TREHALASE"/>
    <property type="match status" value="1"/>
</dbReference>
<dbReference type="SUPFAM" id="SSF48208">
    <property type="entry name" value="Six-hairpin glycosidases"/>
    <property type="match status" value="1"/>
</dbReference>
<dbReference type="Proteomes" id="UP000745577">
    <property type="component" value="Unassembled WGS sequence"/>
</dbReference>
<sequence length="658" mass="76263">MSTNLVLGNGSTLVNIDDNLNLKDFYWPFVGEANHLSEKANEIFFFIDGNIVYLNQENFIINTNYFDNSLVSSATAYSEIYKLEITFTDFVLFDKDVFLRRISVENKDEEYREIKIFFKHNYYMREDDSGNTASWYEPAKIMCHYKKNSYLGMGFCSKIHEYTCAAPNDNNNKGAFPDSEGKLQFNPVSTGTTQSCISSVLKIPGKTTQELEYFIVCGQNYNEIADLARFIRKADRKNLEEKTNYFWQNWLNPKTNIQFYEESDKNRLLETLYSRSLLILRTQTDKNGAITAANDSQFVKKGGKDSYSYMWPRDGAHTAMAYIEAGYPELAKNFFLFCEKVITKEGFMHHKYYSDVSKGIGSSWHPWVDKYGNEQLPIQEDETASVLIALNKYYQHYEDRGLITELWNSLIVPALNFLIDYRFLSNNLTDNHPIGFKLAGSMLPKPSYDIWEIHWGVHSYTVSMVYSALKAGAQLAESMKYEHLIESCTKAADGIKDAYKKYFFDEKDGTFINSIYCDPQHTKSRLDKMSDTSIHSLWMYGMFDVDDERIKKTIEKIEKDLWLDTEVGGMARKIDDNYLQIDKSLPGNPWFISTLWMAQYYLKIGEKSKAKKYIDWVINHTDHTGLIAEQAHPHTGFGLSMKPLTWSHSEFVRTINMI</sequence>
<reference evidence="2" key="1">
    <citation type="submission" date="2020-04" db="EMBL/GenBank/DDBJ databases">
        <authorList>
            <person name="Zhang T."/>
        </authorList>
    </citation>
    <scope>NUCLEOTIDE SEQUENCE</scope>
    <source>
        <strain evidence="2">HKST-UBA15</strain>
    </source>
</reference>
<evidence type="ECO:0000313" key="3">
    <source>
        <dbReference type="Proteomes" id="UP000745577"/>
    </source>
</evidence>
<comment type="caution">
    <text evidence="2">The sequence shown here is derived from an EMBL/GenBank/DDBJ whole genome shotgun (WGS) entry which is preliminary data.</text>
</comment>
<protein>
    <submittedName>
        <fullName evidence="2">Glycoside hydrolase family 15 protein</fullName>
    </submittedName>
</protein>